<evidence type="ECO:0000313" key="7">
    <source>
        <dbReference type="EMBL" id="MBB4932119.1"/>
    </source>
</evidence>
<dbReference type="GO" id="GO:0016853">
    <property type="term" value="F:isomerase activity"/>
    <property type="evidence" value="ECO:0007669"/>
    <property type="project" value="UniProtKB-KW"/>
</dbReference>
<evidence type="ECO:0000313" key="8">
    <source>
        <dbReference type="Proteomes" id="UP000523007"/>
    </source>
</evidence>
<dbReference type="InterPro" id="IPR029045">
    <property type="entry name" value="ClpP/crotonase-like_dom_sf"/>
</dbReference>
<dbReference type="Gene3D" id="1.10.12.10">
    <property type="entry name" value="Lyase 2-enoyl-coa Hydratase, Chain A, domain 2"/>
    <property type="match status" value="1"/>
</dbReference>
<dbReference type="PANTHER" id="PTHR43149:SF1">
    <property type="entry name" value="DELTA(3,5)-DELTA(2,4)-DIENOYL-COA ISOMERASE, MITOCHONDRIAL"/>
    <property type="match status" value="1"/>
</dbReference>
<dbReference type="SUPFAM" id="SSF52096">
    <property type="entry name" value="ClpP/crotonase"/>
    <property type="match status" value="1"/>
</dbReference>
<dbReference type="GO" id="GO:0006635">
    <property type="term" value="P:fatty acid beta-oxidation"/>
    <property type="evidence" value="ECO:0007669"/>
    <property type="project" value="UniProtKB-UniPathway"/>
</dbReference>
<evidence type="ECO:0000256" key="1">
    <source>
        <dbReference type="ARBA" id="ARBA00005005"/>
    </source>
</evidence>
<dbReference type="CDD" id="cd06558">
    <property type="entry name" value="crotonase-like"/>
    <property type="match status" value="1"/>
</dbReference>
<comment type="similarity">
    <text evidence="2 6">Belongs to the enoyl-CoA hydratase/isomerase family.</text>
</comment>
<comment type="pathway">
    <text evidence="1">Lipid metabolism; fatty acid beta-oxidation.</text>
</comment>
<reference evidence="7 8" key="1">
    <citation type="submission" date="2020-08" db="EMBL/GenBank/DDBJ databases">
        <title>Sequencing the genomes of 1000 actinobacteria strains.</title>
        <authorList>
            <person name="Klenk H.-P."/>
        </authorList>
    </citation>
    <scope>NUCLEOTIDE SEQUENCE [LARGE SCALE GENOMIC DNA]</scope>
    <source>
        <strain evidence="7 8">DSM 102030</strain>
    </source>
</reference>
<protein>
    <submittedName>
        <fullName evidence="7">Enoyl-CoA hydratase/carnithine racemase</fullName>
    </submittedName>
</protein>
<dbReference type="InterPro" id="IPR001753">
    <property type="entry name" value="Enoyl-CoA_hydra/iso"/>
</dbReference>
<keyword evidence="4" id="KW-0443">Lipid metabolism</keyword>
<gene>
    <name evidence="7" type="ORF">F4561_002939</name>
</gene>
<keyword evidence="5" id="KW-0413">Isomerase</keyword>
<name>A0A7W7RHN0_9ACTN</name>
<evidence type="ECO:0000256" key="3">
    <source>
        <dbReference type="ARBA" id="ARBA00022832"/>
    </source>
</evidence>
<sequence>MADTTTPTEEELAAAGVRLDIAGAVATVSLARPERRNAMTGRTWTALAHVGQSLPESVRIVVVKGDGPSFSAGIDLAMFTPEGVEGERSLMRDLRDGAPDHAALADTIAGYQAGFLWLRRPGIVSIAAVQGHAIGAGFQLALSCDMRILADDARLCMKEPALGLVPDLTGTKPLVEIVGASRAMELCLTAREVSAEEARDLRLAEAVVEGTALDETVDDLVAGLLDTPAEAAAATKKLLRQAPDNTLEEQAKAEREAQVERLAALARNERD</sequence>
<organism evidence="7 8">
    <name type="scientific">Lipingzhangella halophila</name>
    <dbReference type="NCBI Taxonomy" id="1783352"/>
    <lineage>
        <taxon>Bacteria</taxon>
        <taxon>Bacillati</taxon>
        <taxon>Actinomycetota</taxon>
        <taxon>Actinomycetes</taxon>
        <taxon>Streptosporangiales</taxon>
        <taxon>Nocardiopsidaceae</taxon>
        <taxon>Lipingzhangella</taxon>
    </lineage>
</organism>
<evidence type="ECO:0000256" key="4">
    <source>
        <dbReference type="ARBA" id="ARBA00023098"/>
    </source>
</evidence>
<dbReference type="Gene3D" id="3.90.226.10">
    <property type="entry name" value="2-enoyl-CoA Hydratase, Chain A, domain 1"/>
    <property type="match status" value="1"/>
</dbReference>
<comment type="caution">
    <text evidence="7">The sequence shown here is derived from an EMBL/GenBank/DDBJ whole genome shotgun (WGS) entry which is preliminary data.</text>
</comment>
<evidence type="ECO:0000256" key="2">
    <source>
        <dbReference type="ARBA" id="ARBA00005254"/>
    </source>
</evidence>
<evidence type="ECO:0000256" key="5">
    <source>
        <dbReference type="ARBA" id="ARBA00023235"/>
    </source>
</evidence>
<keyword evidence="3" id="KW-0276">Fatty acid metabolism</keyword>
<dbReference type="Pfam" id="PF00378">
    <property type="entry name" value="ECH_1"/>
    <property type="match status" value="1"/>
</dbReference>
<dbReference type="InterPro" id="IPR018376">
    <property type="entry name" value="Enoyl-CoA_hyd/isom_CS"/>
</dbReference>
<accession>A0A7W7RHN0</accession>
<dbReference type="EMBL" id="JACHJT010000001">
    <property type="protein sequence ID" value="MBB4932119.1"/>
    <property type="molecule type" value="Genomic_DNA"/>
</dbReference>
<proteinExistence type="inferred from homology"/>
<dbReference type="UniPathway" id="UPA00659"/>
<dbReference type="InterPro" id="IPR045002">
    <property type="entry name" value="Ech1-like"/>
</dbReference>
<dbReference type="PROSITE" id="PS00166">
    <property type="entry name" value="ENOYL_COA_HYDRATASE"/>
    <property type="match status" value="1"/>
</dbReference>
<dbReference type="RefSeq" id="WP_184579337.1">
    <property type="nucleotide sequence ID" value="NZ_JACHJT010000001.1"/>
</dbReference>
<keyword evidence="8" id="KW-1185">Reference proteome</keyword>
<dbReference type="PANTHER" id="PTHR43149">
    <property type="entry name" value="ENOYL-COA HYDRATASE"/>
    <property type="match status" value="1"/>
</dbReference>
<dbReference type="InterPro" id="IPR014748">
    <property type="entry name" value="Enoyl-CoA_hydra_C"/>
</dbReference>
<evidence type="ECO:0000256" key="6">
    <source>
        <dbReference type="RuleBase" id="RU003707"/>
    </source>
</evidence>
<dbReference type="Proteomes" id="UP000523007">
    <property type="component" value="Unassembled WGS sequence"/>
</dbReference>
<dbReference type="AlphaFoldDB" id="A0A7W7RHN0"/>